<evidence type="ECO:0000256" key="13">
    <source>
        <dbReference type="ARBA" id="ARBA00075952"/>
    </source>
</evidence>
<comment type="cofactor">
    <cofactor evidence="1">
        <name>Mn(2+)</name>
        <dbReference type="ChEBI" id="CHEBI:29035"/>
    </cofactor>
</comment>
<dbReference type="Proteomes" id="UP000195570">
    <property type="component" value="Unassembled WGS sequence"/>
</dbReference>
<dbReference type="GO" id="GO:0005739">
    <property type="term" value="C:mitochondrion"/>
    <property type="evidence" value="ECO:0007669"/>
    <property type="project" value="UniProtKB-ARBA"/>
</dbReference>
<keyword evidence="8" id="KW-0547">Nucleotide-binding</keyword>
<feature type="compositionally biased region" description="Polar residues" evidence="14">
    <location>
        <begin position="66"/>
        <end position="75"/>
    </location>
</feature>
<comment type="catalytic activity">
    <reaction evidence="12">
        <text>RNA(n) + UTP = RNA(n)-3'-uridine ribonucleotide + diphosphate</text>
        <dbReference type="Rhea" id="RHEA:14785"/>
        <dbReference type="Rhea" id="RHEA-COMP:14527"/>
        <dbReference type="Rhea" id="RHEA-COMP:17348"/>
        <dbReference type="ChEBI" id="CHEBI:33019"/>
        <dbReference type="ChEBI" id="CHEBI:46398"/>
        <dbReference type="ChEBI" id="CHEBI:140395"/>
        <dbReference type="ChEBI" id="CHEBI:173116"/>
        <dbReference type="EC" id="2.7.7.52"/>
    </reaction>
</comment>
<evidence type="ECO:0000256" key="4">
    <source>
        <dbReference type="ARBA" id="ARBA00012472"/>
    </source>
</evidence>
<evidence type="ECO:0000256" key="6">
    <source>
        <dbReference type="ARBA" id="ARBA00022695"/>
    </source>
</evidence>
<dbReference type="GO" id="GO:0000166">
    <property type="term" value="F:nucleotide binding"/>
    <property type="evidence" value="ECO:0007669"/>
    <property type="project" value="UniProtKB-KW"/>
</dbReference>
<keyword evidence="5" id="KW-0808">Transferase</keyword>
<keyword evidence="7" id="KW-0479">Metal-binding</keyword>
<dbReference type="Pfam" id="PF22600">
    <property type="entry name" value="MTPAP-like_central"/>
    <property type="match status" value="1"/>
</dbReference>
<dbReference type="InterPro" id="IPR054708">
    <property type="entry name" value="MTPAP-like_central"/>
</dbReference>
<dbReference type="PANTHER" id="PTHR12271">
    <property type="entry name" value="POLY A POLYMERASE CID PAP -RELATED"/>
    <property type="match status" value="1"/>
</dbReference>
<protein>
    <recommendedName>
        <fullName evidence="4">RNA uridylyltransferase</fullName>
        <ecNumber evidence="4">2.7.7.52</ecNumber>
    </recommendedName>
    <alternativeName>
        <fullName evidence="13">3' terminal uridylyl transferase</fullName>
    </alternativeName>
</protein>
<dbReference type="FunFam" id="1.10.1410.10:FF:000016">
    <property type="entry name" value="Poly(A) polymerase, putative"/>
    <property type="match status" value="1"/>
</dbReference>
<dbReference type="EC" id="2.7.7.52" evidence="4"/>
<dbReference type="Gene3D" id="3.30.70.1970">
    <property type="match status" value="1"/>
</dbReference>
<reference evidence="17" key="1">
    <citation type="submission" date="2016-09" db="EMBL/GenBank/DDBJ databases">
        <authorList>
            <person name="Hebert L."/>
            <person name="Moumen B."/>
        </authorList>
    </citation>
    <scope>NUCLEOTIDE SEQUENCE [LARGE SCALE GENOMIC DNA]</scope>
    <source>
        <strain evidence="17">OVI</strain>
    </source>
</reference>
<feature type="compositionally biased region" description="Acidic residues" evidence="14">
    <location>
        <begin position="147"/>
        <end position="183"/>
    </location>
</feature>
<accession>A0A1G4ICD9</accession>
<keyword evidence="6" id="KW-0548">Nucleotidyltransferase</keyword>
<dbReference type="CDD" id="cd05402">
    <property type="entry name" value="NT_PAP_TUTase"/>
    <property type="match status" value="1"/>
</dbReference>
<dbReference type="SUPFAM" id="SSF81631">
    <property type="entry name" value="PAP/OAS1 substrate-binding domain"/>
    <property type="match status" value="1"/>
</dbReference>
<comment type="cofactor">
    <cofactor evidence="2">
        <name>Mg(2+)</name>
        <dbReference type="ChEBI" id="CHEBI:18420"/>
    </cofactor>
</comment>
<feature type="domain" description="Poly(A) RNA polymerase mitochondrial-like central palm" evidence="16">
    <location>
        <begin position="266"/>
        <end position="366"/>
    </location>
</feature>
<dbReference type="Pfam" id="PF03828">
    <property type="entry name" value="PAP_assoc"/>
    <property type="match status" value="1"/>
</dbReference>
<keyword evidence="18" id="KW-1185">Reference proteome</keyword>
<evidence type="ECO:0000256" key="3">
    <source>
        <dbReference type="ARBA" id="ARBA00008593"/>
    </source>
</evidence>
<evidence type="ECO:0000256" key="5">
    <source>
        <dbReference type="ARBA" id="ARBA00022679"/>
    </source>
</evidence>
<evidence type="ECO:0000256" key="14">
    <source>
        <dbReference type="SAM" id="MobiDB-lite"/>
    </source>
</evidence>
<evidence type="ECO:0000256" key="9">
    <source>
        <dbReference type="ARBA" id="ARBA00022842"/>
    </source>
</evidence>
<feature type="region of interest" description="Disordered" evidence="14">
    <location>
        <begin position="1"/>
        <end position="92"/>
    </location>
</feature>
<dbReference type="RefSeq" id="XP_067080780.1">
    <property type="nucleotide sequence ID" value="XM_067224679.1"/>
</dbReference>
<feature type="compositionally biased region" description="Basic and acidic residues" evidence="14">
    <location>
        <begin position="48"/>
        <end position="65"/>
    </location>
</feature>
<dbReference type="VEuPathDB" id="TriTrypDB:TEOVI_000145900"/>
<feature type="region of interest" description="Disordered" evidence="14">
    <location>
        <begin position="129"/>
        <end position="185"/>
    </location>
</feature>
<organism evidence="17 18">
    <name type="scientific">Trypanosoma equiperdum</name>
    <dbReference type="NCBI Taxonomy" id="5694"/>
    <lineage>
        <taxon>Eukaryota</taxon>
        <taxon>Discoba</taxon>
        <taxon>Euglenozoa</taxon>
        <taxon>Kinetoplastea</taxon>
        <taxon>Metakinetoplastina</taxon>
        <taxon>Trypanosomatida</taxon>
        <taxon>Trypanosomatidae</taxon>
        <taxon>Trypanosoma</taxon>
    </lineage>
</organism>
<evidence type="ECO:0000256" key="11">
    <source>
        <dbReference type="ARBA" id="ARBA00023211"/>
    </source>
</evidence>
<evidence type="ECO:0000256" key="1">
    <source>
        <dbReference type="ARBA" id="ARBA00001936"/>
    </source>
</evidence>
<dbReference type="Gene3D" id="1.10.1410.10">
    <property type="match status" value="1"/>
</dbReference>
<dbReference type="GeneID" id="92375399"/>
<dbReference type="EMBL" id="CZPT02001329">
    <property type="protein sequence ID" value="SCU69890.1"/>
    <property type="molecule type" value="Genomic_DNA"/>
</dbReference>
<evidence type="ECO:0000259" key="16">
    <source>
        <dbReference type="Pfam" id="PF22600"/>
    </source>
</evidence>
<feature type="domain" description="PAP-associated" evidence="15">
    <location>
        <begin position="583"/>
        <end position="659"/>
    </location>
</feature>
<dbReference type="InterPro" id="IPR002058">
    <property type="entry name" value="PAP_assoc"/>
</dbReference>
<dbReference type="InterPro" id="IPR043519">
    <property type="entry name" value="NT_sf"/>
</dbReference>
<dbReference type="GO" id="GO:0031123">
    <property type="term" value="P:RNA 3'-end processing"/>
    <property type="evidence" value="ECO:0007669"/>
    <property type="project" value="TreeGrafter"/>
</dbReference>
<dbReference type="GO" id="GO:0046872">
    <property type="term" value="F:metal ion binding"/>
    <property type="evidence" value="ECO:0007669"/>
    <property type="project" value="UniProtKB-KW"/>
</dbReference>
<comment type="similarity">
    <text evidence="3">Belongs to the DNA polymerase type-B-like family.</text>
</comment>
<keyword evidence="9" id="KW-0460">Magnesium</keyword>
<gene>
    <name evidence="17" type="ORF">TEOVI_000145900</name>
</gene>
<name>A0A1G4ICD9_TRYEQ</name>
<feature type="region of interest" description="Disordered" evidence="14">
    <location>
        <begin position="732"/>
        <end position="756"/>
    </location>
</feature>
<dbReference type="AlphaFoldDB" id="A0A1G4ICD9"/>
<dbReference type="SUPFAM" id="SSF81301">
    <property type="entry name" value="Nucleotidyltransferase"/>
    <property type="match status" value="1"/>
</dbReference>
<comment type="caution">
    <text evidence="17">The sequence shown here is derived from an EMBL/GenBank/DDBJ whole genome shotgun (WGS) entry which is preliminary data.</text>
</comment>
<keyword evidence="11" id="KW-0464">Manganese</keyword>
<dbReference type="PANTHER" id="PTHR12271:SF98">
    <property type="entry name" value="RNA EDITING 3' TERMINAL URIDYLYL TRANSFERASE 1"/>
    <property type="match status" value="1"/>
</dbReference>
<evidence type="ECO:0000256" key="2">
    <source>
        <dbReference type="ARBA" id="ARBA00001946"/>
    </source>
</evidence>
<evidence type="ECO:0000313" key="18">
    <source>
        <dbReference type="Proteomes" id="UP000195570"/>
    </source>
</evidence>
<dbReference type="Gene3D" id="3.30.460.50">
    <property type="match status" value="1"/>
</dbReference>
<keyword evidence="10" id="KW-0694">RNA-binding</keyword>
<evidence type="ECO:0000313" key="17">
    <source>
        <dbReference type="EMBL" id="SCU69890.1"/>
    </source>
</evidence>
<evidence type="ECO:0000259" key="15">
    <source>
        <dbReference type="Pfam" id="PF03828"/>
    </source>
</evidence>
<dbReference type="GO" id="GO:0003723">
    <property type="term" value="F:RNA binding"/>
    <property type="evidence" value="ECO:0007669"/>
    <property type="project" value="UniProtKB-KW"/>
</dbReference>
<evidence type="ECO:0000256" key="10">
    <source>
        <dbReference type="ARBA" id="ARBA00022884"/>
    </source>
</evidence>
<evidence type="ECO:0000256" key="7">
    <source>
        <dbReference type="ARBA" id="ARBA00022723"/>
    </source>
</evidence>
<proteinExistence type="inferred from homology"/>
<dbReference type="GO" id="GO:0050265">
    <property type="term" value="F:RNA uridylyltransferase activity"/>
    <property type="evidence" value="ECO:0007669"/>
    <property type="project" value="UniProtKB-EC"/>
</dbReference>
<sequence length="976" mass="107483">MVSKYHRLLQQGLREEEEGVTERNMVAGGEQRHGHVDDDNAEGDADFYDQKDERRAKMSNPKHESANVSAGGKQNRSVRDCLPGSLPPVANTSTDAAVRFDRERKNAGHGIDISCVEGDGAQMGTYVSTGRSDAKAGGGSSAIGVTADDESDGNLDTDGSDASEGDEVESTTDADVYGEDDTTEGPRGGVRLYSCDACPHAVFTTHAALLAHAEEHHADLLPDHARLRRIAQKLNPVWNRALNARRNTITSWGKKIFHVAAQRDAGESKMQEAHRARAQLECVVRRWHDKARVFIFGSSVAMGVWDGTADIDFAVVDVDAMERGSWPPLEKNAVRSITELLRRVGFSFVNLEPISHARVPIIKHHASSPILTVARRDAEDVVARSIRFILNGPATREDRLLLEGSVRDAVGPTGVQQVWWNRTSDMMSATLESTTAAVRAAMCSPALASASLRTKVQPAHDECRPELYNIDFDLSFRAFGIRNSTLLRKYLLSHPCARPGAIVLKDWSKTSGVNNSVNGYFTSYAINIMWIYYLVQKGYVPYVDPLEIPESLVNYTDFDPRYTPMIDPEITNTEREELYKAAGDMLVGFFYFYSFEFDWGHNVISLNRPGITTKRMLGWHVEDVVPVASTSVSSGGGGSNVKRHPTRYELCIEDPYEENLNLGRHIGVTKSLRVRTELYRGLLSLLKEGETRSCVFAAADSSGTPAAGGKQSAALPARALFKLMALTTQAISESRRLPQSNSDNSGRIGNGDNESLTEVGGGHRVEGAGVDPASCAGASLSSFGEPPIGVHEKTLESIFVEKAPMEFQLVRKVWNWHQLIHRLGYKIHRGHVMPRREVGVRCTARRDAEETTTELASDVDTTKSLRPGRGLTDTMLRDLSRGYMTLTPEWVAWSAPWVSQHLRGYSRLTTVRSAVADETPPALATVPSVVKPPTGEAVMGAMRTTRRNAAPARRVELLKLWLWRGISKVTPFKSPR</sequence>
<evidence type="ECO:0000256" key="12">
    <source>
        <dbReference type="ARBA" id="ARBA00049105"/>
    </source>
</evidence>
<evidence type="ECO:0000256" key="8">
    <source>
        <dbReference type="ARBA" id="ARBA00022741"/>
    </source>
</evidence>